<proteinExistence type="predicted"/>
<gene>
    <name evidence="1" type="ORF">QRT05_07955</name>
</gene>
<sequence>MGVVRRSEVPSSAWHGQLRDGALRLVWGGLAVASDVRVTPELRALALADLVPPRTVVGRCSAVWVHTGVREPVRLEVLVGRRARHAPPHPWRTSAEADLAPDDVVRLAGVGVTSVQRTGTDLARVLPVDEAVPLIVRLLPLGFDLDAAAGTLSALRGHRNVRTAMRALCAVDRAQARIVGSSAPLAPVMR</sequence>
<dbReference type="Proteomes" id="UP001321453">
    <property type="component" value="Unassembled WGS sequence"/>
</dbReference>
<accession>A0ABT7S6M0</accession>
<comment type="caution">
    <text evidence="1">The sequence shown here is derived from an EMBL/GenBank/DDBJ whole genome shotgun (WGS) entry which is preliminary data.</text>
</comment>
<evidence type="ECO:0008006" key="3">
    <source>
        <dbReference type="Google" id="ProtNLM"/>
    </source>
</evidence>
<evidence type="ECO:0000313" key="2">
    <source>
        <dbReference type="Proteomes" id="UP001321453"/>
    </source>
</evidence>
<dbReference type="RefSeq" id="WP_289446548.1">
    <property type="nucleotide sequence ID" value="NZ_JAUCGR010000002.1"/>
</dbReference>
<dbReference type="EMBL" id="JAUCGR010000002">
    <property type="protein sequence ID" value="MDM7831265.1"/>
    <property type="molecule type" value="Genomic_DNA"/>
</dbReference>
<reference evidence="1 2" key="1">
    <citation type="submission" date="2023-06" db="EMBL/GenBank/DDBJ databases">
        <title>Cellulomonas sp. MW9 Whole genome sequence.</title>
        <authorList>
            <person name="Park S."/>
        </authorList>
    </citation>
    <scope>NUCLEOTIDE SEQUENCE [LARGE SCALE GENOMIC DNA]</scope>
    <source>
        <strain evidence="1 2">MW9</strain>
    </source>
</reference>
<keyword evidence="2" id="KW-1185">Reference proteome</keyword>
<evidence type="ECO:0000313" key="1">
    <source>
        <dbReference type="EMBL" id="MDM7831265.1"/>
    </source>
</evidence>
<organism evidence="1 2">
    <name type="scientific">Cellulomonas edaphi</name>
    <dbReference type="NCBI Taxonomy" id="3053468"/>
    <lineage>
        <taxon>Bacteria</taxon>
        <taxon>Bacillati</taxon>
        <taxon>Actinomycetota</taxon>
        <taxon>Actinomycetes</taxon>
        <taxon>Micrococcales</taxon>
        <taxon>Cellulomonadaceae</taxon>
        <taxon>Cellulomonas</taxon>
    </lineage>
</organism>
<protein>
    <recommendedName>
        <fullName evidence="3">AbiEi antitoxin C-terminal domain-containing protein</fullName>
    </recommendedName>
</protein>
<name>A0ABT7S6M0_9CELL</name>